<feature type="transmembrane region" description="Helical" evidence="8">
    <location>
        <begin position="78"/>
        <end position="101"/>
    </location>
</feature>
<organism evidence="11 12">
    <name type="scientific">Saccharomonospora azurea NA-128</name>
    <dbReference type="NCBI Taxonomy" id="882081"/>
    <lineage>
        <taxon>Bacteria</taxon>
        <taxon>Bacillati</taxon>
        <taxon>Actinomycetota</taxon>
        <taxon>Actinomycetes</taxon>
        <taxon>Pseudonocardiales</taxon>
        <taxon>Pseudonocardiaceae</taxon>
        <taxon>Saccharomonospora</taxon>
    </lineage>
</organism>
<evidence type="ECO:0000256" key="6">
    <source>
        <dbReference type="ARBA" id="ARBA00023136"/>
    </source>
</evidence>
<dbReference type="PANTHER" id="PTHR43081:SF17">
    <property type="entry name" value="BLL5647 PROTEIN"/>
    <property type="match status" value="1"/>
</dbReference>
<feature type="transmembrane region" description="Helical" evidence="8">
    <location>
        <begin position="208"/>
        <end position="228"/>
    </location>
</feature>
<dbReference type="HOGENOM" id="CLU_025433_2_1_11"/>
<feature type="domain" description="HAMP" evidence="10">
    <location>
        <begin position="261"/>
        <end position="313"/>
    </location>
</feature>
<keyword evidence="12" id="KW-1185">Reference proteome</keyword>
<dbReference type="InterPro" id="IPR029787">
    <property type="entry name" value="Nucleotide_cyclase"/>
</dbReference>
<evidence type="ECO:0000256" key="7">
    <source>
        <dbReference type="SAM" id="MobiDB-lite"/>
    </source>
</evidence>
<dbReference type="InterPro" id="IPR003660">
    <property type="entry name" value="HAMP_dom"/>
</dbReference>
<protein>
    <submittedName>
        <fullName evidence="11">Family 3 adenylate cyclase</fullName>
    </submittedName>
</protein>
<dbReference type="SMART" id="SM00304">
    <property type="entry name" value="HAMP"/>
    <property type="match status" value="1"/>
</dbReference>
<dbReference type="SUPFAM" id="SSF55073">
    <property type="entry name" value="Nucleotide cyclase"/>
    <property type="match status" value="1"/>
</dbReference>
<keyword evidence="3" id="KW-1003">Cell membrane</keyword>
<dbReference type="SUPFAM" id="SSF158472">
    <property type="entry name" value="HAMP domain-like"/>
    <property type="match status" value="1"/>
</dbReference>
<dbReference type="CDD" id="cd07302">
    <property type="entry name" value="CHD"/>
    <property type="match status" value="1"/>
</dbReference>
<evidence type="ECO:0000256" key="5">
    <source>
        <dbReference type="ARBA" id="ARBA00022989"/>
    </source>
</evidence>
<dbReference type="Proteomes" id="UP000004705">
    <property type="component" value="Chromosome"/>
</dbReference>
<proteinExistence type="inferred from homology"/>
<dbReference type="GO" id="GO:0005886">
    <property type="term" value="C:plasma membrane"/>
    <property type="evidence" value="ECO:0007669"/>
    <property type="project" value="UniProtKB-SubCell"/>
</dbReference>
<keyword evidence="5 8" id="KW-1133">Transmembrane helix</keyword>
<dbReference type="PANTHER" id="PTHR43081">
    <property type="entry name" value="ADENYLATE CYCLASE, TERMINAL-DIFFERENTIATION SPECIFIC-RELATED"/>
    <property type="match status" value="1"/>
</dbReference>
<dbReference type="PROSITE" id="PS50125">
    <property type="entry name" value="GUANYLATE_CYCLASE_2"/>
    <property type="match status" value="1"/>
</dbReference>
<evidence type="ECO:0000313" key="11">
    <source>
        <dbReference type="EMBL" id="EHY89847.1"/>
    </source>
</evidence>
<reference evidence="11 12" key="1">
    <citation type="journal article" date="2012" name="Stand. Genomic Sci.">
        <title>Genome sequence of the soil bacterium Saccharomonospora azurea type strain (NA-128(T)).</title>
        <authorList>
            <person name="Klenk H.P."/>
            <person name="Held B."/>
            <person name="Lucas S."/>
            <person name="Lapidus A."/>
            <person name="Copeland A."/>
            <person name="Hammon N."/>
            <person name="Pitluck S."/>
            <person name="Goodwin L.A."/>
            <person name="Han C."/>
            <person name="Tapia R."/>
            <person name="Brambilla E.M."/>
            <person name="Potter G."/>
            <person name="Land M."/>
            <person name="Ivanova N."/>
            <person name="Rohde M."/>
            <person name="Goker M."/>
            <person name="Detter J.C."/>
            <person name="Kyrpides N.C."/>
            <person name="Woyke T."/>
        </authorList>
    </citation>
    <scope>NUCLEOTIDE SEQUENCE [LARGE SCALE GENOMIC DNA]</scope>
    <source>
        <strain evidence="11 12">NA-128</strain>
    </source>
</reference>
<evidence type="ECO:0000256" key="3">
    <source>
        <dbReference type="ARBA" id="ARBA00022475"/>
    </source>
</evidence>
<dbReference type="GO" id="GO:0035556">
    <property type="term" value="P:intracellular signal transduction"/>
    <property type="evidence" value="ECO:0007669"/>
    <property type="project" value="InterPro"/>
</dbReference>
<feature type="domain" description="Guanylate cyclase" evidence="9">
    <location>
        <begin position="345"/>
        <end position="468"/>
    </location>
</feature>
<dbReference type="Gene3D" id="6.10.340.10">
    <property type="match status" value="1"/>
</dbReference>
<evidence type="ECO:0000256" key="2">
    <source>
        <dbReference type="ARBA" id="ARBA00005381"/>
    </source>
</evidence>
<dbReference type="Gene3D" id="3.30.70.1230">
    <property type="entry name" value="Nucleotide cyclase"/>
    <property type="match status" value="1"/>
</dbReference>
<evidence type="ECO:0000256" key="1">
    <source>
        <dbReference type="ARBA" id="ARBA00004651"/>
    </source>
</evidence>
<sequence length="518" mass="54708">MTPTSPGRRRRPGIPSPHGAPYDPEVARRHVSQRIGTVLRTSLGFAAIGFGTSLCSAGLVLLLLSLQGLPDDLGPGRQVILLCALAYVSFAFVVGTVWAGYLQRRTVVWFLAGRRPTLQEATRALRIPVELALVSGTLWAAGAVLFGVLAAVFGTWINAVGVVLTIVLGGLSTAGLTYLAAERVARPLLSMSLDVAGPRGPTSVLTRLVVVWGLSSGVPLVGVLFLILPPHIGDEDPTPSAVLLSTAGLLFGALATALFARAVAAPLQRMRGVLDDIRAGRRDVTVRIDDAGEIGMLQSSVRDLATGLREQERLRDLFGRHVGDDVVRHALEHGVSLSGDVREVCALFVDVADSTTLASELTPDEVARRLNRLFEVVVAATNSHGGLVNKFQGDAALCVFGAPTRHADPATSALRTARQIRDAVCERGELDLGIGVATGQVFAGQLGSRSRLEYTVIGDAVNEAARLTEHAKNVPGRVLASGPTLEGAAASERARWAPHGDVHLRGRRTPTATFTATR</sequence>
<dbReference type="CDD" id="cd06225">
    <property type="entry name" value="HAMP"/>
    <property type="match status" value="1"/>
</dbReference>
<keyword evidence="6 8" id="KW-0472">Membrane</keyword>
<dbReference type="SMART" id="SM00044">
    <property type="entry name" value="CYCc"/>
    <property type="match status" value="1"/>
</dbReference>
<accession>H8GD83</accession>
<dbReference type="InterPro" id="IPR001054">
    <property type="entry name" value="A/G_cyclase"/>
</dbReference>
<dbReference type="PROSITE" id="PS50885">
    <property type="entry name" value="HAMP"/>
    <property type="match status" value="1"/>
</dbReference>
<dbReference type="EMBL" id="CM001466">
    <property type="protein sequence ID" value="EHY89847.1"/>
    <property type="molecule type" value="Genomic_DNA"/>
</dbReference>
<evidence type="ECO:0000259" key="10">
    <source>
        <dbReference type="PROSITE" id="PS50885"/>
    </source>
</evidence>
<feature type="transmembrane region" description="Helical" evidence="8">
    <location>
        <begin position="159"/>
        <end position="181"/>
    </location>
</feature>
<comment type="similarity">
    <text evidence="2">Belongs to the adenylyl cyclase class-3 family.</text>
</comment>
<evidence type="ECO:0000256" key="4">
    <source>
        <dbReference type="ARBA" id="ARBA00022692"/>
    </source>
</evidence>
<feature type="transmembrane region" description="Helical" evidence="8">
    <location>
        <begin position="43"/>
        <end position="66"/>
    </location>
</feature>
<feature type="region of interest" description="Disordered" evidence="7">
    <location>
        <begin position="1"/>
        <end position="25"/>
    </location>
</feature>
<evidence type="ECO:0000259" key="9">
    <source>
        <dbReference type="PROSITE" id="PS50125"/>
    </source>
</evidence>
<feature type="transmembrane region" description="Helical" evidence="8">
    <location>
        <begin position="240"/>
        <end position="264"/>
    </location>
</feature>
<name>H8GD83_9PSEU</name>
<dbReference type="InterPro" id="IPR050697">
    <property type="entry name" value="Adenylyl/Guanylyl_Cyclase_3/4"/>
</dbReference>
<dbReference type="Pfam" id="PF00211">
    <property type="entry name" value="Guanylate_cyc"/>
    <property type="match status" value="1"/>
</dbReference>
<dbReference type="AlphaFoldDB" id="H8GD83"/>
<evidence type="ECO:0000313" key="12">
    <source>
        <dbReference type="Proteomes" id="UP000004705"/>
    </source>
</evidence>
<dbReference type="Pfam" id="PF00672">
    <property type="entry name" value="HAMP"/>
    <property type="match status" value="1"/>
</dbReference>
<dbReference type="GO" id="GO:0004016">
    <property type="term" value="F:adenylate cyclase activity"/>
    <property type="evidence" value="ECO:0007669"/>
    <property type="project" value="UniProtKB-ARBA"/>
</dbReference>
<feature type="transmembrane region" description="Helical" evidence="8">
    <location>
        <begin position="131"/>
        <end position="153"/>
    </location>
</feature>
<gene>
    <name evidence="11" type="ORF">SacazDRAFT_02961</name>
</gene>
<evidence type="ECO:0000256" key="8">
    <source>
        <dbReference type="SAM" id="Phobius"/>
    </source>
</evidence>
<dbReference type="GO" id="GO:0006171">
    <property type="term" value="P:cAMP biosynthetic process"/>
    <property type="evidence" value="ECO:0007669"/>
    <property type="project" value="TreeGrafter"/>
</dbReference>
<comment type="subcellular location">
    <subcellularLocation>
        <location evidence="1">Cell membrane</location>
        <topology evidence="1">Multi-pass membrane protein</topology>
    </subcellularLocation>
</comment>
<keyword evidence="4 8" id="KW-0812">Transmembrane</keyword>